<dbReference type="EC" id="2.8.1.-" evidence="4"/>
<dbReference type="EMBL" id="JBHRVQ010000001">
    <property type="protein sequence ID" value="MFC3388392.1"/>
    <property type="molecule type" value="Genomic_DNA"/>
</dbReference>
<dbReference type="SMART" id="SM00450">
    <property type="entry name" value="RHOD"/>
    <property type="match status" value="1"/>
</dbReference>
<dbReference type="CDD" id="cd01449">
    <property type="entry name" value="TST_Repeat_2"/>
    <property type="match status" value="1"/>
</dbReference>
<dbReference type="InterPro" id="IPR001763">
    <property type="entry name" value="Rhodanese-like_dom"/>
</dbReference>
<dbReference type="SUPFAM" id="SSF52821">
    <property type="entry name" value="Rhodanese/Cell cycle control phosphatase"/>
    <property type="match status" value="1"/>
</dbReference>
<dbReference type="RefSeq" id="WP_380653801.1">
    <property type="nucleotide sequence ID" value="NZ_JBHRVQ010000001.1"/>
</dbReference>
<keyword evidence="1 4" id="KW-0808">Transferase</keyword>
<evidence type="ECO:0000256" key="2">
    <source>
        <dbReference type="ARBA" id="ARBA00022737"/>
    </source>
</evidence>
<reference evidence="5" key="1">
    <citation type="journal article" date="2019" name="Int. J. Syst. Evol. Microbiol.">
        <title>The Global Catalogue of Microorganisms (GCM) 10K type strain sequencing project: providing services to taxonomists for standard genome sequencing and annotation.</title>
        <authorList>
            <consortium name="The Broad Institute Genomics Platform"/>
            <consortium name="The Broad Institute Genome Sequencing Center for Infectious Disease"/>
            <person name="Wu L."/>
            <person name="Ma J."/>
        </authorList>
    </citation>
    <scope>NUCLEOTIDE SEQUENCE [LARGE SCALE GENOMIC DNA]</scope>
    <source>
        <strain evidence="5">CCM 7756</strain>
    </source>
</reference>
<name>A0ABV7N5J0_9STAP</name>
<evidence type="ECO:0000259" key="3">
    <source>
        <dbReference type="PROSITE" id="PS50206"/>
    </source>
</evidence>
<comment type="caution">
    <text evidence="4">The sequence shown here is derived from an EMBL/GenBank/DDBJ whole genome shotgun (WGS) entry which is preliminary data.</text>
</comment>
<sequence>MTIIDRTTVAEHDFNTLTLVDCRNVMDDLTGSVDKVAEFPVAGTVHIPQYPWMFDREGLNRGRHPIPVKSVVKTLHEALSKSSMQMPVLFDGEQQFFHTRLYYLFRLYGLDALLWNDSLEQLNMLTASVGGTIPELPEADFTRTGDYTDVEVGLLVLMEDVKRAIQDEDVLLIDVRSRPRYLGIEEPIDLKMGHIPGAVNIPYGNFFRGGRINFGACNHMRHFLDSYKEIIVYCGSGMSATPPFLVLGEMGLPVRLYGGSFSEWITDDENSIESGDAPLNERILSLNE</sequence>
<evidence type="ECO:0000256" key="1">
    <source>
        <dbReference type="ARBA" id="ARBA00022679"/>
    </source>
</evidence>
<dbReference type="InterPro" id="IPR036873">
    <property type="entry name" value="Rhodanese-like_dom_sf"/>
</dbReference>
<dbReference type="PANTHER" id="PTHR11364:SF27">
    <property type="entry name" value="SULFURTRANSFERASE"/>
    <property type="match status" value="1"/>
</dbReference>
<dbReference type="Pfam" id="PF00581">
    <property type="entry name" value="Rhodanese"/>
    <property type="match status" value="1"/>
</dbReference>
<accession>A0ABV7N5J0</accession>
<dbReference type="PROSITE" id="PS50206">
    <property type="entry name" value="RHODANESE_3"/>
    <property type="match status" value="1"/>
</dbReference>
<keyword evidence="5" id="KW-1185">Reference proteome</keyword>
<protein>
    <submittedName>
        <fullName evidence="4">Sulfurtransferase</fullName>
        <ecNumber evidence="4">2.8.1.-</ecNumber>
    </submittedName>
</protein>
<proteinExistence type="predicted"/>
<evidence type="ECO:0000313" key="5">
    <source>
        <dbReference type="Proteomes" id="UP001595637"/>
    </source>
</evidence>
<gene>
    <name evidence="4" type="ORF">ACFOEO_07405</name>
</gene>
<dbReference type="InterPro" id="IPR045078">
    <property type="entry name" value="TST/MPST-like"/>
</dbReference>
<dbReference type="Gene3D" id="3.40.250.10">
    <property type="entry name" value="Rhodanese-like domain"/>
    <property type="match status" value="2"/>
</dbReference>
<feature type="domain" description="Rhodanese" evidence="3">
    <location>
        <begin position="166"/>
        <end position="273"/>
    </location>
</feature>
<dbReference type="PANTHER" id="PTHR11364">
    <property type="entry name" value="THIOSULFATE SULFERTANSFERASE"/>
    <property type="match status" value="1"/>
</dbReference>
<keyword evidence="2" id="KW-0677">Repeat</keyword>
<evidence type="ECO:0000313" key="4">
    <source>
        <dbReference type="EMBL" id="MFC3388392.1"/>
    </source>
</evidence>
<organism evidence="4 5">
    <name type="scientific">Salinicoccus sesuvii</name>
    <dbReference type="NCBI Taxonomy" id="868281"/>
    <lineage>
        <taxon>Bacteria</taxon>
        <taxon>Bacillati</taxon>
        <taxon>Bacillota</taxon>
        <taxon>Bacilli</taxon>
        <taxon>Bacillales</taxon>
        <taxon>Staphylococcaceae</taxon>
        <taxon>Salinicoccus</taxon>
    </lineage>
</organism>
<dbReference type="Proteomes" id="UP001595637">
    <property type="component" value="Unassembled WGS sequence"/>
</dbReference>
<dbReference type="GO" id="GO:0016740">
    <property type="term" value="F:transferase activity"/>
    <property type="evidence" value="ECO:0007669"/>
    <property type="project" value="UniProtKB-KW"/>
</dbReference>